<dbReference type="PROSITE" id="PS50132">
    <property type="entry name" value="RGS"/>
    <property type="match status" value="1"/>
</dbReference>
<comment type="caution">
    <text evidence="5">The sequence shown here is derived from an EMBL/GenBank/DDBJ whole genome shotgun (WGS) entry which is preliminary data.</text>
</comment>
<evidence type="ECO:0000256" key="1">
    <source>
        <dbReference type="ARBA" id="ARBA00022468"/>
    </source>
</evidence>
<dbReference type="EMBL" id="JBJQND010000004">
    <property type="protein sequence ID" value="KAL3880097.1"/>
    <property type="molecule type" value="Genomic_DNA"/>
</dbReference>
<feature type="compositionally biased region" description="Basic and acidic residues" evidence="2">
    <location>
        <begin position="235"/>
        <end position="267"/>
    </location>
</feature>
<feature type="region of interest" description="Disordered" evidence="2">
    <location>
        <begin position="235"/>
        <end position="317"/>
    </location>
</feature>
<dbReference type="SUPFAM" id="SSF54236">
    <property type="entry name" value="Ubiquitin-like"/>
    <property type="match status" value="1"/>
</dbReference>
<dbReference type="InterPro" id="IPR016137">
    <property type="entry name" value="RGS"/>
</dbReference>
<organism evidence="5 6">
    <name type="scientific">Sinanodonta woodiana</name>
    <name type="common">Chinese pond mussel</name>
    <name type="synonym">Anodonta woodiana</name>
    <dbReference type="NCBI Taxonomy" id="1069815"/>
    <lineage>
        <taxon>Eukaryota</taxon>
        <taxon>Metazoa</taxon>
        <taxon>Spiralia</taxon>
        <taxon>Lophotrochozoa</taxon>
        <taxon>Mollusca</taxon>
        <taxon>Bivalvia</taxon>
        <taxon>Autobranchia</taxon>
        <taxon>Heteroconchia</taxon>
        <taxon>Palaeoheterodonta</taxon>
        <taxon>Unionida</taxon>
        <taxon>Unionoidea</taxon>
        <taxon>Unionidae</taxon>
        <taxon>Unioninae</taxon>
        <taxon>Sinanodonta</taxon>
    </lineage>
</organism>
<dbReference type="SMART" id="SM00455">
    <property type="entry name" value="RBD"/>
    <property type="match status" value="1"/>
</dbReference>
<evidence type="ECO:0000256" key="2">
    <source>
        <dbReference type="SAM" id="MobiDB-lite"/>
    </source>
</evidence>
<gene>
    <name evidence="5" type="ORF">ACJMK2_032366</name>
</gene>
<evidence type="ECO:0000259" key="3">
    <source>
        <dbReference type="PROSITE" id="PS50132"/>
    </source>
</evidence>
<dbReference type="Gene3D" id="3.10.20.90">
    <property type="entry name" value="Phosphatidylinositol 3-kinase Catalytic Subunit, Chain A, domain 1"/>
    <property type="match status" value="1"/>
</dbReference>
<dbReference type="PRINTS" id="PR01301">
    <property type="entry name" value="RGSPROTEIN"/>
</dbReference>
<proteinExistence type="predicted"/>
<dbReference type="Gene3D" id="1.10.167.10">
    <property type="entry name" value="Regulator of G-protein Signalling 4, domain 2"/>
    <property type="match status" value="1"/>
</dbReference>
<dbReference type="PROSITE" id="PS50898">
    <property type="entry name" value="RBD"/>
    <property type="match status" value="1"/>
</dbReference>
<dbReference type="AlphaFoldDB" id="A0ABD3X1I0"/>
<feature type="domain" description="RBD" evidence="4">
    <location>
        <begin position="327"/>
        <end position="397"/>
    </location>
</feature>
<dbReference type="Gene3D" id="1.10.196.10">
    <property type="match status" value="1"/>
</dbReference>
<feature type="domain" description="RGS" evidence="3">
    <location>
        <begin position="109"/>
        <end position="225"/>
    </location>
</feature>
<dbReference type="InterPro" id="IPR003116">
    <property type="entry name" value="RBD_dom"/>
</dbReference>
<sequence>MFADINFLNEAALQMEDYHHFYSSDQDLRRSRMYKDKFTRGLIDPFEEEKKPHQYQRRHSIDILDKSMIVIDADSLRHRLSASSSVNNIIAHVQKEKDEVGRVTGWSVNFNKLLRDIIGLHVFTEHLKKEFSEENIIFWTSVEKYKQITSQEMRNVEAKYIFDKHLSVHASEPVNIDSVARQQAYSQLDLPTPEIFDLSQHQIYQLMKRDSYARFLKSELYKTYLLMEMEGKPLDIPQERKGNKTETDKKEKDSKKKIKGEENEDKEKRKRFMVPWRSKASKSGIKSSSATEAKTSKGKEKVQESHRSCQKIPQRQSLRRLSTKRNVLFWMELPNKKLIDVKAKSNRVVRVVLKPILHKHGFRMDSTEIYLSGHTTVLNLEGLVSSIENERVVVVSKDECP</sequence>
<dbReference type="InterPro" id="IPR046995">
    <property type="entry name" value="RGS10/12/14-like"/>
</dbReference>
<evidence type="ECO:0000259" key="4">
    <source>
        <dbReference type="PROSITE" id="PS50898"/>
    </source>
</evidence>
<dbReference type="InterPro" id="IPR044926">
    <property type="entry name" value="RGS_subdomain_2"/>
</dbReference>
<keyword evidence="6" id="KW-1185">Reference proteome</keyword>
<feature type="compositionally biased region" description="Low complexity" evidence="2">
    <location>
        <begin position="281"/>
        <end position="293"/>
    </location>
</feature>
<dbReference type="SUPFAM" id="SSF48097">
    <property type="entry name" value="Regulator of G-protein signaling, RGS"/>
    <property type="match status" value="1"/>
</dbReference>
<keyword evidence="1" id="KW-0343">GTPase activation</keyword>
<dbReference type="Proteomes" id="UP001634394">
    <property type="component" value="Unassembled WGS sequence"/>
</dbReference>
<dbReference type="Pfam" id="PF00615">
    <property type="entry name" value="RGS"/>
    <property type="match status" value="1"/>
</dbReference>
<reference evidence="5 6" key="1">
    <citation type="submission" date="2024-11" db="EMBL/GenBank/DDBJ databases">
        <title>Chromosome-level genome assembly of the freshwater bivalve Anodonta woodiana.</title>
        <authorList>
            <person name="Chen X."/>
        </authorList>
    </citation>
    <scope>NUCLEOTIDE SEQUENCE [LARGE SCALE GENOMIC DNA]</scope>
    <source>
        <strain evidence="5">MN2024</strain>
        <tissue evidence="5">Gills</tissue>
    </source>
</reference>
<dbReference type="GO" id="GO:0005096">
    <property type="term" value="F:GTPase activator activity"/>
    <property type="evidence" value="ECO:0007669"/>
    <property type="project" value="UniProtKB-KW"/>
</dbReference>
<accession>A0ABD3X1I0</accession>
<protein>
    <submittedName>
        <fullName evidence="5">Uncharacterized protein</fullName>
    </submittedName>
</protein>
<name>A0ABD3X1I0_SINWO</name>
<dbReference type="InterPro" id="IPR024066">
    <property type="entry name" value="RGS_subdom1/3"/>
</dbReference>
<dbReference type="FunFam" id="1.10.167.10:FF:000001">
    <property type="entry name" value="Putative regulator of g-protein signaling 12"/>
    <property type="match status" value="1"/>
</dbReference>
<feature type="compositionally biased region" description="Basic and acidic residues" evidence="2">
    <location>
        <begin position="294"/>
        <end position="307"/>
    </location>
</feature>
<evidence type="ECO:0000313" key="5">
    <source>
        <dbReference type="EMBL" id="KAL3880097.1"/>
    </source>
</evidence>
<dbReference type="PANTHER" id="PTHR45945">
    <property type="entry name" value="REGULATOR OF G-PROTEIN SIGNALING LOCO"/>
    <property type="match status" value="1"/>
</dbReference>
<dbReference type="PANTHER" id="PTHR45945:SF3">
    <property type="entry name" value="REGULATOR OF G-PROTEIN SIGNALING LOCO"/>
    <property type="match status" value="1"/>
</dbReference>
<evidence type="ECO:0000313" key="6">
    <source>
        <dbReference type="Proteomes" id="UP001634394"/>
    </source>
</evidence>
<dbReference type="SMART" id="SM00315">
    <property type="entry name" value="RGS"/>
    <property type="match status" value="1"/>
</dbReference>
<dbReference type="InterPro" id="IPR036305">
    <property type="entry name" value="RGS_sf"/>
</dbReference>
<dbReference type="InterPro" id="IPR029071">
    <property type="entry name" value="Ubiquitin-like_domsf"/>
</dbReference>
<feature type="non-terminal residue" evidence="5">
    <location>
        <position position="401"/>
    </location>
</feature>